<dbReference type="RefSeq" id="WP_242938620.1">
    <property type="nucleotide sequence ID" value="NZ_CP094326.1"/>
</dbReference>
<reference evidence="2 3" key="1">
    <citation type="journal article" date="2018" name="Int. J. Syst. Evol. Microbiol.">
        <title>Zhouia spongiae sp. nov., isolated from a marine sponge.</title>
        <authorList>
            <person name="Zhuang L."/>
            <person name="Lin B."/>
            <person name="Qin F."/>
            <person name="Luo L."/>
        </authorList>
    </citation>
    <scope>NUCLEOTIDE SEQUENCE [LARGE SCALE GENOMIC DNA]</scope>
    <source>
        <strain evidence="2 3">HN-Y44</strain>
    </source>
</reference>
<feature type="domain" description="DUF3108" evidence="1">
    <location>
        <begin position="34"/>
        <end position="223"/>
    </location>
</feature>
<accession>A0ABY3YQZ0</accession>
<sequence>MYSKFYFPALLWAAYSFHPSPVSKSECSRYYPMEEGTSFEITVYDEKNIPNALMEYSIVQANDRTSIFISEIQNPEGDIVATAEYGVTCKGNGVLIDFNSMMSAELLKQYEGKPLRMRGINIELPNDLKIGQKLPDAEMETSFSSGTTKISMSIKMQNRKVEGNETLQTPVGKLDCVIVSYKTEIISGIKKTVYIKEWLAEGIGLVKSEEYEKNGTLVRKSILTEFDK</sequence>
<dbReference type="Pfam" id="PF21347">
    <property type="entry name" value="DUF3108_like"/>
    <property type="match status" value="1"/>
</dbReference>
<dbReference type="InterPro" id="IPR049279">
    <property type="entry name" value="DUF3108-like"/>
</dbReference>
<evidence type="ECO:0000313" key="2">
    <source>
        <dbReference type="EMBL" id="UNZ00253.1"/>
    </source>
</evidence>
<name>A0ABY3YQZ0_9FLAO</name>
<protein>
    <recommendedName>
        <fullName evidence="1">DUF3108 domain-containing protein</fullName>
    </recommendedName>
</protein>
<evidence type="ECO:0000259" key="1">
    <source>
        <dbReference type="Pfam" id="PF21347"/>
    </source>
</evidence>
<evidence type="ECO:0000313" key="3">
    <source>
        <dbReference type="Proteomes" id="UP000829476"/>
    </source>
</evidence>
<gene>
    <name evidence="2" type="ORF">MQE36_07890</name>
</gene>
<keyword evidence="3" id="KW-1185">Reference proteome</keyword>
<dbReference type="EMBL" id="CP094326">
    <property type="protein sequence ID" value="UNZ00253.1"/>
    <property type="molecule type" value="Genomic_DNA"/>
</dbReference>
<dbReference type="Proteomes" id="UP000829476">
    <property type="component" value="Chromosome"/>
</dbReference>
<organism evidence="2 3">
    <name type="scientific">Zhouia spongiae</name>
    <dbReference type="NCBI Taxonomy" id="2202721"/>
    <lineage>
        <taxon>Bacteria</taxon>
        <taxon>Pseudomonadati</taxon>
        <taxon>Bacteroidota</taxon>
        <taxon>Flavobacteriia</taxon>
        <taxon>Flavobacteriales</taxon>
        <taxon>Flavobacteriaceae</taxon>
        <taxon>Zhouia</taxon>
    </lineage>
</organism>
<dbReference type="Gene3D" id="2.40.360.20">
    <property type="match status" value="1"/>
</dbReference>
<proteinExistence type="predicted"/>